<evidence type="ECO:0000256" key="5">
    <source>
        <dbReference type="ARBA" id="ARBA00022525"/>
    </source>
</evidence>
<dbReference type="Pfam" id="PF00084">
    <property type="entry name" value="Sushi"/>
    <property type="match status" value="3"/>
</dbReference>
<evidence type="ECO:0000256" key="11">
    <source>
        <dbReference type="ARBA" id="ARBA00022801"/>
    </source>
</evidence>
<dbReference type="GO" id="GO:0009617">
    <property type="term" value="P:response to bacterium"/>
    <property type="evidence" value="ECO:0007669"/>
    <property type="project" value="TreeGrafter"/>
</dbReference>
<dbReference type="EMBL" id="JW864721">
    <property type="protein sequence ID" value="AFO97238.1"/>
    <property type="molecule type" value="mRNA"/>
</dbReference>
<dbReference type="GO" id="GO:0004930">
    <property type="term" value="F:G protein-coupled receptor activity"/>
    <property type="evidence" value="ECO:0007669"/>
    <property type="project" value="InterPro"/>
</dbReference>
<protein>
    <recommendedName>
        <fullName evidence="16">C3/C5 convertase</fullName>
    </recommendedName>
</protein>
<evidence type="ECO:0000259" key="21">
    <source>
        <dbReference type="PROSITE" id="PS50234"/>
    </source>
</evidence>
<dbReference type="InterPro" id="IPR043504">
    <property type="entry name" value="Peptidase_S1_PA_chymotrypsin"/>
</dbReference>
<feature type="disulfide bond" evidence="18">
    <location>
        <begin position="120"/>
        <end position="147"/>
    </location>
</feature>
<keyword evidence="5" id="KW-0964">Secreted</keyword>
<dbReference type="PROSITE" id="PS50240">
    <property type="entry name" value="TRYPSIN_DOM"/>
    <property type="match status" value="1"/>
</dbReference>
<dbReference type="GO" id="GO:0004252">
    <property type="term" value="F:serine-type endopeptidase activity"/>
    <property type="evidence" value="ECO:0007669"/>
    <property type="project" value="InterPro"/>
</dbReference>
<dbReference type="InterPro" id="IPR002035">
    <property type="entry name" value="VWF_A"/>
</dbReference>
<dbReference type="PROSITE" id="PS50234">
    <property type="entry name" value="VWFA"/>
    <property type="match status" value="1"/>
</dbReference>
<dbReference type="InterPro" id="IPR018114">
    <property type="entry name" value="TRYPSIN_HIS"/>
</dbReference>
<evidence type="ECO:0000259" key="22">
    <source>
        <dbReference type="PROSITE" id="PS50240"/>
    </source>
</evidence>
<evidence type="ECO:0000256" key="8">
    <source>
        <dbReference type="ARBA" id="ARBA00022670"/>
    </source>
</evidence>
<evidence type="ECO:0000256" key="12">
    <source>
        <dbReference type="ARBA" id="ARBA00022825"/>
    </source>
</evidence>
<evidence type="ECO:0000256" key="4">
    <source>
        <dbReference type="ARBA" id="ARBA00004613"/>
    </source>
</evidence>
<feature type="domain" description="Peptidase S1" evidence="22">
    <location>
        <begin position="461"/>
        <end position="741"/>
    </location>
</feature>
<evidence type="ECO:0000256" key="3">
    <source>
        <dbReference type="ARBA" id="ARBA00004241"/>
    </source>
</evidence>
<keyword evidence="8" id="KW-0645">Protease</keyword>
<evidence type="ECO:0000256" key="17">
    <source>
        <dbReference type="PIRSR" id="PIRSR001154-1"/>
    </source>
</evidence>
<dbReference type="PROSITE" id="PS50227">
    <property type="entry name" value="G_PROTEIN_RECEP_F2_3"/>
    <property type="match status" value="1"/>
</dbReference>
<dbReference type="InterPro" id="IPR000436">
    <property type="entry name" value="Sushi_SCR_CCP_dom"/>
</dbReference>
<comment type="caution">
    <text evidence="18">Lacks conserved residue(s) required for the propagation of feature annotation.</text>
</comment>
<proteinExistence type="evidence at transcript level"/>
<evidence type="ECO:0000256" key="1">
    <source>
        <dbReference type="ARBA" id="ARBA00001936"/>
    </source>
</evidence>
<feature type="active site" description="Charge relay system" evidence="17">
    <location>
        <position position="685"/>
    </location>
</feature>
<dbReference type="PRINTS" id="PR00722">
    <property type="entry name" value="CHYMOTRYPSIN"/>
</dbReference>
<dbReference type="Gene3D" id="2.10.70.10">
    <property type="entry name" value="Complement Module, domain 1"/>
    <property type="match status" value="3"/>
</dbReference>
<feature type="signal peptide" evidence="19">
    <location>
        <begin position="1"/>
        <end position="20"/>
    </location>
</feature>
<dbReference type="GO" id="GO:0070062">
    <property type="term" value="C:extracellular exosome"/>
    <property type="evidence" value="ECO:0007669"/>
    <property type="project" value="TreeGrafter"/>
</dbReference>
<dbReference type="PANTHER" id="PTHR46393:SF7">
    <property type="entry name" value="COMPLEMENT C2"/>
    <property type="match status" value="1"/>
</dbReference>
<feature type="active site" description="Charge relay system" evidence="17">
    <location>
        <position position="507"/>
    </location>
</feature>
<evidence type="ECO:0000256" key="15">
    <source>
        <dbReference type="ARBA" id="ARBA00023180"/>
    </source>
</evidence>
<dbReference type="Gene3D" id="3.40.50.410">
    <property type="entry name" value="von Willebrand factor, type A domain"/>
    <property type="match status" value="1"/>
</dbReference>
<dbReference type="SMART" id="SM00327">
    <property type="entry name" value="VWA"/>
    <property type="match status" value="1"/>
</dbReference>
<dbReference type="PROSITE" id="PS50923">
    <property type="entry name" value="SUSHI"/>
    <property type="match status" value="2"/>
</dbReference>
<keyword evidence="10" id="KW-0677">Repeat</keyword>
<reference evidence="24" key="1">
    <citation type="journal article" date="2014" name="Nature">
        <title>Elephant shark genome provides unique insights into gnathostome evolution.</title>
        <authorList>
            <consortium name="International Elephant Shark Genome Sequencing Consortium"/>
            <person name="Venkatesh B."/>
            <person name="Lee A.P."/>
            <person name="Ravi V."/>
            <person name="Maurya A.K."/>
            <person name="Lian M.M."/>
            <person name="Swann J.B."/>
            <person name="Ohta Y."/>
            <person name="Flajnik M.F."/>
            <person name="Sutoh Y."/>
            <person name="Kasahara M."/>
            <person name="Hoon S."/>
            <person name="Gangu V."/>
            <person name="Roy S.W."/>
            <person name="Irimia M."/>
            <person name="Korzh V."/>
            <person name="Kondrychyn I."/>
            <person name="Lim Z.W."/>
            <person name="Tay B.H."/>
            <person name="Tohari S."/>
            <person name="Kong K.W."/>
            <person name="Ho S."/>
            <person name="Lorente-Galdos B."/>
            <person name="Quilez J."/>
            <person name="Marques-Bonet T."/>
            <person name="Raney B.J."/>
            <person name="Ingham P.W."/>
            <person name="Tay A."/>
            <person name="Hillier L.W."/>
            <person name="Minx P."/>
            <person name="Boehm T."/>
            <person name="Wilson R.K."/>
            <person name="Brenner S."/>
            <person name="Warren W.C."/>
        </authorList>
    </citation>
    <scope>NUCLEOTIDE SEQUENCE</scope>
    <source>
        <tissue evidence="24">Liver</tissue>
    </source>
</reference>
<feature type="active site" description="Charge relay system" evidence="17">
    <location>
        <position position="559"/>
    </location>
</feature>
<keyword evidence="15" id="KW-0325">Glycoprotein</keyword>
<feature type="domain" description="Sushi" evidence="23">
    <location>
        <begin position="91"/>
        <end position="149"/>
    </location>
</feature>
<keyword evidence="6" id="KW-0399">Innate immunity</keyword>
<evidence type="ECO:0000256" key="13">
    <source>
        <dbReference type="ARBA" id="ARBA00022859"/>
    </source>
</evidence>
<keyword evidence="7 18" id="KW-0768">Sushi</keyword>
<evidence type="ECO:0000256" key="9">
    <source>
        <dbReference type="ARBA" id="ARBA00022729"/>
    </source>
</evidence>
<dbReference type="PROSITE" id="PS00134">
    <property type="entry name" value="TRYPSIN_HIS"/>
    <property type="match status" value="1"/>
</dbReference>
<feature type="domain" description="Sushi" evidence="23">
    <location>
        <begin position="152"/>
        <end position="209"/>
    </location>
</feature>
<dbReference type="GO" id="GO:0006956">
    <property type="term" value="P:complement activation"/>
    <property type="evidence" value="ECO:0007669"/>
    <property type="project" value="InterPro"/>
</dbReference>
<keyword evidence="11" id="KW-0378">Hydrolase</keyword>
<dbReference type="SMART" id="SM00032">
    <property type="entry name" value="CCP"/>
    <property type="match status" value="3"/>
</dbReference>
<dbReference type="Pfam" id="PF00092">
    <property type="entry name" value="VWA"/>
    <property type="match status" value="1"/>
</dbReference>
<dbReference type="SUPFAM" id="SSF57535">
    <property type="entry name" value="Complement control module/SCR domain"/>
    <property type="match status" value="3"/>
</dbReference>
<dbReference type="SMART" id="SM00020">
    <property type="entry name" value="Tryp_SPc"/>
    <property type="match status" value="1"/>
</dbReference>
<evidence type="ECO:0000256" key="7">
    <source>
        <dbReference type="ARBA" id="ARBA00022659"/>
    </source>
</evidence>
<evidence type="ECO:0000256" key="10">
    <source>
        <dbReference type="ARBA" id="ARBA00022737"/>
    </source>
</evidence>
<evidence type="ECO:0000259" key="23">
    <source>
        <dbReference type="PROSITE" id="PS50923"/>
    </source>
</evidence>
<dbReference type="PANTHER" id="PTHR46393">
    <property type="entry name" value="SUSHI DOMAIN-CONTAINING PROTEIN"/>
    <property type="match status" value="1"/>
</dbReference>
<dbReference type="InterPro" id="IPR001254">
    <property type="entry name" value="Trypsin_dom"/>
</dbReference>
<sequence>MTGLRWSVLCLSILLHGAAGEEAAEAKCPMDVRIEGGRVTYPTGNGAKSVLKYHCPEGHYPHPVSSRRCGRDGRWQTLHRTEGDTAVCKRLRCPGLQLDHGTYSPLNTSYAIGETIGLECYDGYLLGGSDSRTCLRNGRWNGSTTTCNDNVGHCRNPGIPAGAWKQGRRYGIGDRVVYTCTGNLVHVGPKVRTCLESGHWTGSEPQCRNKFSFDLPEDVASSFYSSMTSTLGVANPDRVVPERSVERRIRLGQDIPLHIYILLDASASVEEKNFELSKELCLMLIEKIAGFEVQPRYGLISYASYIMDILSINDKKADQLDTIINKMDDASYDAHSDKSGTNIFAALSAVHSMMTLYKQQHQSRWEDIRHVIILISDGKWNMGGDPRIKMRDIRYFLDIRAEREDYLDVYTFGLSDDVDGPTMAALASQKPDETHYFSMANVTDLQKAFTALLDLSDIRNVCGVYNEDPDSEAIQRHPWHVELLIPDRSVRCTGSLVTEDWILTAAHCFHYLRNGSVPKINVYVGGSRKPVRVDRVINHDQYDLNKKAAQNILEFYDYDIALVHLKDKVKLSPSVRTICIPCTKAASRALRMSLEGTTCAQHESALLSAATTVPATFVKTVGSKQTETHVLIKTTPATKHLCHSDALKAPSYSEVKDVADVVTDRFLCTGGIDPTAEGVACEGDSGGALFVKSKYRYIQVGTVSWGVINLCKYPGSKDRSSARDFQINLFKVQPWLKKHLGHQMTFV</sequence>
<feature type="chain" id="PRO_5004778194" description="C3/C5 convertase" evidence="19">
    <location>
        <begin position="21"/>
        <end position="747"/>
    </location>
</feature>
<keyword evidence="12" id="KW-0720">Serine protease</keyword>
<feature type="domain" description="G-protein coupled receptors family 2 profile 1" evidence="20">
    <location>
        <begin position="9"/>
        <end position="92"/>
    </location>
</feature>
<organism evidence="24">
    <name type="scientific">Callorhinchus milii</name>
    <name type="common">Ghost shark</name>
    <dbReference type="NCBI Taxonomy" id="7868"/>
    <lineage>
        <taxon>Eukaryota</taxon>
        <taxon>Metazoa</taxon>
        <taxon>Chordata</taxon>
        <taxon>Craniata</taxon>
        <taxon>Vertebrata</taxon>
        <taxon>Chondrichthyes</taxon>
        <taxon>Holocephali</taxon>
        <taxon>Chimaeriformes</taxon>
        <taxon>Callorhinchidae</taxon>
        <taxon>Callorhinchus</taxon>
    </lineage>
</organism>
<comment type="cofactor">
    <cofactor evidence="2">
        <name>Mg(2+)</name>
        <dbReference type="ChEBI" id="CHEBI:18420"/>
    </cofactor>
</comment>
<dbReference type="SUPFAM" id="SSF53300">
    <property type="entry name" value="vWA-like"/>
    <property type="match status" value="1"/>
</dbReference>
<keyword evidence="13" id="KW-0391">Immunity</keyword>
<feature type="domain" description="VWFA" evidence="21">
    <location>
        <begin position="258"/>
        <end position="452"/>
    </location>
</feature>
<evidence type="ECO:0000259" key="20">
    <source>
        <dbReference type="PROSITE" id="PS50227"/>
    </source>
</evidence>
<dbReference type="InterPro" id="IPR009003">
    <property type="entry name" value="Peptidase_S1_PA"/>
</dbReference>
<keyword evidence="9 19" id="KW-0732">Signal</keyword>
<dbReference type="InterPro" id="IPR001314">
    <property type="entry name" value="Peptidase_S1A"/>
</dbReference>
<evidence type="ECO:0000256" key="2">
    <source>
        <dbReference type="ARBA" id="ARBA00001946"/>
    </source>
</evidence>
<dbReference type="PIRSF" id="PIRSF001154">
    <property type="entry name" value="Compl_C2_B"/>
    <property type="match status" value="1"/>
</dbReference>
<dbReference type="GO" id="GO:0009986">
    <property type="term" value="C:cell surface"/>
    <property type="evidence" value="ECO:0007669"/>
    <property type="project" value="UniProtKB-SubCell"/>
</dbReference>
<comment type="subcellular location">
    <subcellularLocation>
        <location evidence="3">Cell surface</location>
    </subcellularLocation>
    <subcellularLocation>
        <location evidence="4">Secreted</location>
    </subcellularLocation>
</comment>
<feature type="disulfide bond" evidence="18">
    <location>
        <begin position="180"/>
        <end position="207"/>
    </location>
</feature>
<evidence type="ECO:0000256" key="19">
    <source>
        <dbReference type="SAM" id="SignalP"/>
    </source>
</evidence>
<evidence type="ECO:0000313" key="24">
    <source>
        <dbReference type="EMBL" id="AFO97238.1"/>
    </source>
</evidence>
<dbReference type="AlphaFoldDB" id="V9KH10"/>
<comment type="cofactor">
    <cofactor evidence="1">
        <name>Mn(2+)</name>
        <dbReference type="ChEBI" id="CHEBI:29035"/>
    </cofactor>
</comment>
<evidence type="ECO:0000256" key="6">
    <source>
        <dbReference type="ARBA" id="ARBA00022588"/>
    </source>
</evidence>
<name>V9KH10_CALMI</name>
<dbReference type="SUPFAM" id="SSF50494">
    <property type="entry name" value="Trypsin-like serine proteases"/>
    <property type="match status" value="1"/>
</dbReference>
<dbReference type="Pfam" id="PF00089">
    <property type="entry name" value="Trypsin"/>
    <property type="match status" value="1"/>
</dbReference>
<dbReference type="GO" id="GO:0045087">
    <property type="term" value="P:innate immune response"/>
    <property type="evidence" value="ECO:0007669"/>
    <property type="project" value="UniProtKB-KW"/>
</dbReference>
<keyword evidence="14 18" id="KW-1015">Disulfide bond</keyword>
<evidence type="ECO:0000256" key="16">
    <source>
        <dbReference type="ARBA" id="ARBA00029636"/>
    </source>
</evidence>
<dbReference type="GO" id="GO:0006508">
    <property type="term" value="P:proteolysis"/>
    <property type="evidence" value="ECO:0007669"/>
    <property type="project" value="UniProtKB-KW"/>
</dbReference>
<dbReference type="InterPro" id="IPR036465">
    <property type="entry name" value="vWFA_dom_sf"/>
</dbReference>
<dbReference type="InterPro" id="IPR035976">
    <property type="entry name" value="Sushi/SCR/CCP_sf"/>
</dbReference>
<dbReference type="CDD" id="cd00190">
    <property type="entry name" value="Tryp_SPc"/>
    <property type="match status" value="1"/>
</dbReference>
<dbReference type="InterPro" id="IPR011360">
    <property type="entry name" value="Compl_C2_B"/>
</dbReference>
<dbReference type="CDD" id="cd00033">
    <property type="entry name" value="CCP"/>
    <property type="match status" value="3"/>
</dbReference>
<accession>V9KH10</accession>
<dbReference type="Gene3D" id="2.40.10.10">
    <property type="entry name" value="Trypsin-like serine proteases"/>
    <property type="match status" value="2"/>
</dbReference>
<dbReference type="InterPro" id="IPR001879">
    <property type="entry name" value="GPCR_2_extracellular_dom"/>
</dbReference>
<evidence type="ECO:0000256" key="14">
    <source>
        <dbReference type="ARBA" id="ARBA00023157"/>
    </source>
</evidence>
<dbReference type="GO" id="GO:0016020">
    <property type="term" value="C:membrane"/>
    <property type="evidence" value="ECO:0007669"/>
    <property type="project" value="InterPro"/>
</dbReference>
<evidence type="ECO:0000256" key="18">
    <source>
        <dbReference type="PROSITE-ProRule" id="PRU00302"/>
    </source>
</evidence>